<dbReference type="OrthoDB" id="9808773at2"/>
<dbReference type="EMBL" id="SZZH01000006">
    <property type="protein sequence ID" value="TKV56982.1"/>
    <property type="molecule type" value="Genomic_DNA"/>
</dbReference>
<organism evidence="8 9">
    <name type="scientific">Nakamurella flava</name>
    <dbReference type="NCBI Taxonomy" id="2576308"/>
    <lineage>
        <taxon>Bacteria</taxon>
        <taxon>Bacillati</taxon>
        <taxon>Actinomycetota</taxon>
        <taxon>Actinomycetes</taxon>
        <taxon>Nakamurellales</taxon>
        <taxon>Nakamurellaceae</taxon>
        <taxon>Nakamurella</taxon>
    </lineage>
</organism>
<dbReference type="EC" id="2.1.1.-" evidence="6"/>
<feature type="binding site" evidence="6">
    <location>
        <begin position="128"/>
        <end position="129"/>
    </location>
    <ligand>
        <name>S-adenosyl-L-methionine</name>
        <dbReference type="ChEBI" id="CHEBI:59789"/>
    </ligand>
</feature>
<sequence>MTDGSTGVEPEPAVAGDLFGTGLAGARQYVELLATAGVERGLIGPRETDRLWSRHVVNSAAVTEVFPADVRVVDIGTGAGLPGIPLALARPDLRVDLVETLERRVVFLREAVEALGLTGRCRVVHGRAESVIDECGEADVVTSRAVAPLHRLAGWSAPLLRAGGLLLAMKGQSAADEIVRDAAALDRAGLVGAEVVTTGGRWTDPAVTIVRATRSAGGPPRPRSRTRPSRRSTGRG</sequence>
<dbReference type="Proteomes" id="UP000306985">
    <property type="component" value="Unassembled WGS sequence"/>
</dbReference>
<evidence type="ECO:0000256" key="3">
    <source>
        <dbReference type="ARBA" id="ARBA00022603"/>
    </source>
</evidence>
<evidence type="ECO:0000256" key="5">
    <source>
        <dbReference type="ARBA" id="ARBA00022691"/>
    </source>
</evidence>
<comment type="subcellular location">
    <subcellularLocation>
        <location evidence="6">Cytoplasm</location>
    </subcellularLocation>
</comment>
<evidence type="ECO:0000256" key="1">
    <source>
        <dbReference type="ARBA" id="ARBA00022490"/>
    </source>
</evidence>
<feature type="binding site" evidence="6">
    <location>
        <position position="76"/>
    </location>
    <ligand>
        <name>S-adenosyl-L-methionine</name>
        <dbReference type="ChEBI" id="CHEBI:59789"/>
    </ligand>
</feature>
<dbReference type="RefSeq" id="WP_137451368.1">
    <property type="nucleotide sequence ID" value="NZ_SZZH01000006.1"/>
</dbReference>
<feature type="binding site" evidence="6">
    <location>
        <position position="144"/>
    </location>
    <ligand>
        <name>S-adenosyl-L-methionine</name>
        <dbReference type="ChEBI" id="CHEBI:59789"/>
    </ligand>
</feature>
<comment type="caution">
    <text evidence="6">Lacks conserved residue(s) required for the propagation of feature annotation.</text>
</comment>
<evidence type="ECO:0000256" key="7">
    <source>
        <dbReference type="SAM" id="MobiDB-lite"/>
    </source>
</evidence>
<name>A0A4U6QAQ9_9ACTN</name>
<comment type="caution">
    <text evidence="8">The sequence shown here is derived from an EMBL/GenBank/DDBJ whole genome shotgun (WGS) entry which is preliminary data.</text>
</comment>
<dbReference type="GO" id="GO:0005829">
    <property type="term" value="C:cytosol"/>
    <property type="evidence" value="ECO:0007669"/>
    <property type="project" value="TreeGrafter"/>
</dbReference>
<dbReference type="InterPro" id="IPR003682">
    <property type="entry name" value="rRNA_ssu_MeTfrase_G"/>
</dbReference>
<evidence type="ECO:0000313" key="8">
    <source>
        <dbReference type="EMBL" id="TKV56982.1"/>
    </source>
</evidence>
<evidence type="ECO:0000256" key="6">
    <source>
        <dbReference type="HAMAP-Rule" id="MF_00074"/>
    </source>
</evidence>
<dbReference type="AlphaFoldDB" id="A0A4U6QAQ9"/>
<keyword evidence="2 6" id="KW-0698">rRNA processing</keyword>
<keyword evidence="9" id="KW-1185">Reference proteome</keyword>
<dbReference type="InterPro" id="IPR029063">
    <property type="entry name" value="SAM-dependent_MTases_sf"/>
</dbReference>
<dbReference type="NCBIfam" id="TIGR00138">
    <property type="entry name" value="rsmG_gidB"/>
    <property type="match status" value="1"/>
</dbReference>
<feature type="compositionally biased region" description="Basic residues" evidence="7">
    <location>
        <begin position="222"/>
        <end position="236"/>
    </location>
</feature>
<keyword evidence="4 6" id="KW-0808">Transferase</keyword>
<keyword evidence="1 6" id="KW-0963">Cytoplasm</keyword>
<dbReference type="GO" id="GO:0070043">
    <property type="term" value="F:rRNA (guanine-N7-)-methyltransferase activity"/>
    <property type="evidence" value="ECO:0007669"/>
    <property type="project" value="UniProtKB-UniRule"/>
</dbReference>
<comment type="similarity">
    <text evidence="6">Belongs to the methyltransferase superfamily. RNA methyltransferase RsmG family.</text>
</comment>
<evidence type="ECO:0000313" key="9">
    <source>
        <dbReference type="Proteomes" id="UP000306985"/>
    </source>
</evidence>
<dbReference type="Pfam" id="PF02527">
    <property type="entry name" value="GidB"/>
    <property type="match status" value="1"/>
</dbReference>
<dbReference type="Gene3D" id="3.40.50.150">
    <property type="entry name" value="Vaccinia Virus protein VP39"/>
    <property type="match status" value="1"/>
</dbReference>
<feature type="binding site" evidence="6">
    <location>
        <position position="81"/>
    </location>
    <ligand>
        <name>S-adenosyl-L-methionine</name>
        <dbReference type="ChEBI" id="CHEBI:59789"/>
    </ligand>
</feature>
<evidence type="ECO:0000256" key="2">
    <source>
        <dbReference type="ARBA" id="ARBA00022552"/>
    </source>
</evidence>
<reference evidence="8 9" key="1">
    <citation type="submission" date="2019-05" db="EMBL/GenBank/DDBJ databases">
        <title>Nakamurella sp. N5BH11, whole genome shotgun sequence.</title>
        <authorList>
            <person name="Tuo L."/>
        </authorList>
    </citation>
    <scope>NUCLEOTIDE SEQUENCE [LARGE SCALE GENOMIC DNA]</scope>
    <source>
        <strain evidence="8 9">N5BH11</strain>
    </source>
</reference>
<dbReference type="SUPFAM" id="SSF53335">
    <property type="entry name" value="S-adenosyl-L-methionine-dependent methyltransferases"/>
    <property type="match status" value="1"/>
</dbReference>
<proteinExistence type="inferred from homology"/>
<dbReference type="CDD" id="cd02440">
    <property type="entry name" value="AdoMet_MTases"/>
    <property type="match status" value="1"/>
</dbReference>
<accession>A0A4U6QAQ9</accession>
<keyword evidence="5 6" id="KW-0949">S-adenosyl-L-methionine</keyword>
<dbReference type="HAMAP" id="MF_00074">
    <property type="entry name" value="16SrRNA_methyltr_G"/>
    <property type="match status" value="1"/>
</dbReference>
<dbReference type="PANTHER" id="PTHR31760:SF0">
    <property type="entry name" value="S-ADENOSYL-L-METHIONINE-DEPENDENT METHYLTRANSFERASES SUPERFAMILY PROTEIN"/>
    <property type="match status" value="1"/>
</dbReference>
<evidence type="ECO:0000256" key="4">
    <source>
        <dbReference type="ARBA" id="ARBA00022679"/>
    </source>
</evidence>
<protein>
    <recommendedName>
        <fullName evidence="6">Ribosomal RNA small subunit methyltransferase G</fullName>
        <ecNumber evidence="6">2.1.1.-</ecNumber>
    </recommendedName>
    <alternativeName>
        <fullName evidence="6">16S rRNA 7-methylguanosine methyltransferase</fullName>
        <shortName evidence="6">16S rRNA m7G methyltransferase</shortName>
    </alternativeName>
</protein>
<keyword evidence="3 6" id="KW-0489">Methyltransferase</keyword>
<feature type="region of interest" description="Disordered" evidence="7">
    <location>
        <begin position="211"/>
        <end position="236"/>
    </location>
</feature>
<dbReference type="PANTHER" id="PTHR31760">
    <property type="entry name" value="S-ADENOSYL-L-METHIONINE-DEPENDENT METHYLTRANSFERASES SUPERFAMILY PROTEIN"/>
    <property type="match status" value="1"/>
</dbReference>
<gene>
    <name evidence="6 8" type="primary">rsmG</name>
    <name evidence="8" type="ORF">FDO65_19365</name>
</gene>
<comment type="function">
    <text evidence="6">Specifically methylates the N7 position of a guanine in 16S rRNA.</text>
</comment>